<name>A0A2N7JWP5_VIBSP</name>
<protein>
    <submittedName>
        <fullName evidence="2">Uncharacterized protein</fullName>
    </submittedName>
</protein>
<evidence type="ECO:0000313" key="2">
    <source>
        <dbReference type="EMBL" id="PMM64278.1"/>
    </source>
</evidence>
<proteinExistence type="predicted"/>
<feature type="transmembrane region" description="Helical" evidence="1">
    <location>
        <begin position="72"/>
        <end position="91"/>
    </location>
</feature>
<accession>A0A2N7JWP5</accession>
<evidence type="ECO:0000256" key="1">
    <source>
        <dbReference type="SAM" id="Phobius"/>
    </source>
</evidence>
<gene>
    <name evidence="2" type="ORF">BCT54_17840</name>
</gene>
<feature type="transmembrane region" description="Helical" evidence="1">
    <location>
        <begin position="39"/>
        <end position="60"/>
    </location>
</feature>
<organism evidence="2 3">
    <name type="scientific">Vibrio splendidus</name>
    <dbReference type="NCBI Taxonomy" id="29497"/>
    <lineage>
        <taxon>Bacteria</taxon>
        <taxon>Pseudomonadati</taxon>
        <taxon>Pseudomonadota</taxon>
        <taxon>Gammaproteobacteria</taxon>
        <taxon>Vibrionales</taxon>
        <taxon>Vibrionaceae</taxon>
        <taxon>Vibrio</taxon>
    </lineage>
</organism>
<keyword evidence="1" id="KW-1133">Transmembrane helix</keyword>
<keyword evidence="1" id="KW-0812">Transmembrane</keyword>
<dbReference type="RefSeq" id="WP_102551191.1">
    <property type="nucleotide sequence ID" value="NZ_MCZF01000027.1"/>
</dbReference>
<comment type="caution">
    <text evidence="2">The sequence shown here is derived from an EMBL/GenBank/DDBJ whole genome shotgun (WGS) entry which is preliminary data.</text>
</comment>
<evidence type="ECO:0000313" key="3">
    <source>
        <dbReference type="Proteomes" id="UP000235533"/>
    </source>
</evidence>
<sequence length="92" mass="10496">MLMLRLQSMNRKAKAALIIVTTALLAVAAQWLDLPPLTLESYLWWGLVRLAVYSGSLMYLYRFPSAHNKKPLYIALLIAISVNEALIVYRLF</sequence>
<keyword evidence="1" id="KW-0472">Membrane</keyword>
<dbReference type="EMBL" id="MCZF01000027">
    <property type="protein sequence ID" value="PMM64278.1"/>
    <property type="molecule type" value="Genomic_DNA"/>
</dbReference>
<dbReference type="AlphaFoldDB" id="A0A2N7JWP5"/>
<reference evidence="3" key="1">
    <citation type="submission" date="2016-07" db="EMBL/GenBank/DDBJ databases">
        <title>Nontailed viruses are major unrecognized killers of bacteria in the ocean.</title>
        <authorList>
            <person name="Kauffman K."/>
            <person name="Hussain F."/>
            <person name="Yang J."/>
            <person name="Arevalo P."/>
            <person name="Brown J."/>
            <person name="Cutler M."/>
            <person name="Kelly L."/>
            <person name="Polz M.F."/>
        </authorList>
    </citation>
    <scope>NUCLEOTIDE SEQUENCE [LARGE SCALE GENOMIC DNA]</scope>
    <source>
        <strain evidence="3">10N.261.48.B5</strain>
    </source>
</reference>
<dbReference type="Proteomes" id="UP000235533">
    <property type="component" value="Unassembled WGS sequence"/>
</dbReference>